<dbReference type="InterPro" id="IPR001611">
    <property type="entry name" value="Leu-rich_rpt"/>
</dbReference>
<name>A0A4E0RIU9_FASHE</name>
<keyword evidence="2" id="KW-0677">Repeat</keyword>
<feature type="region of interest" description="Disordered" evidence="3">
    <location>
        <begin position="790"/>
        <end position="813"/>
    </location>
</feature>
<dbReference type="Gene3D" id="3.80.10.10">
    <property type="entry name" value="Ribonuclease Inhibitor"/>
    <property type="match status" value="4"/>
</dbReference>
<dbReference type="SMART" id="SM00369">
    <property type="entry name" value="LRR_TYP"/>
    <property type="match status" value="17"/>
</dbReference>
<dbReference type="InterPro" id="IPR003591">
    <property type="entry name" value="Leu-rich_rpt_typical-subtyp"/>
</dbReference>
<dbReference type="EMBL" id="JXXN02000258">
    <property type="protein sequence ID" value="THD28016.1"/>
    <property type="molecule type" value="Genomic_DNA"/>
</dbReference>
<dbReference type="PANTHER" id="PTHR48051:SF1">
    <property type="entry name" value="RAS SUPPRESSOR PROTEIN 1"/>
    <property type="match status" value="1"/>
</dbReference>
<dbReference type="Pfam" id="PF00560">
    <property type="entry name" value="LRR_1"/>
    <property type="match status" value="1"/>
</dbReference>
<reference evidence="4" key="1">
    <citation type="submission" date="2019-03" db="EMBL/GenBank/DDBJ databases">
        <title>Improved annotation for the trematode Fasciola hepatica.</title>
        <authorList>
            <person name="Choi Y.-J."/>
            <person name="Martin J."/>
            <person name="Mitreva M."/>
        </authorList>
    </citation>
    <scope>NUCLEOTIDE SEQUENCE [LARGE SCALE GENOMIC DNA]</scope>
</reference>
<evidence type="ECO:0000256" key="2">
    <source>
        <dbReference type="ARBA" id="ARBA00022737"/>
    </source>
</evidence>
<gene>
    <name evidence="4" type="ORF">D915_001154</name>
</gene>
<dbReference type="PRINTS" id="PR00019">
    <property type="entry name" value="LEURICHRPT"/>
</dbReference>
<keyword evidence="1" id="KW-0433">Leucine-rich repeat</keyword>
<evidence type="ECO:0000256" key="1">
    <source>
        <dbReference type="ARBA" id="ARBA00022614"/>
    </source>
</evidence>
<evidence type="ECO:0000313" key="4">
    <source>
        <dbReference type="EMBL" id="THD28016.1"/>
    </source>
</evidence>
<dbReference type="InterPro" id="IPR050216">
    <property type="entry name" value="LRR_domain-containing"/>
</dbReference>
<comment type="caution">
    <text evidence="4">The sequence shown here is derived from an EMBL/GenBank/DDBJ whole genome shotgun (WGS) entry which is preliminary data.</text>
</comment>
<evidence type="ECO:0000313" key="5">
    <source>
        <dbReference type="Proteomes" id="UP000230066"/>
    </source>
</evidence>
<dbReference type="AlphaFoldDB" id="A0A4E0RIU9"/>
<keyword evidence="5" id="KW-1185">Reference proteome</keyword>
<dbReference type="Pfam" id="PF13855">
    <property type="entry name" value="LRR_8"/>
    <property type="match status" value="3"/>
</dbReference>
<dbReference type="SUPFAM" id="SSF52058">
    <property type="entry name" value="L domain-like"/>
    <property type="match status" value="2"/>
</dbReference>
<sequence length="905" mass="101771">MDLCNAARWPDDFNRNEQLQHEIKYEGKRCLFLNDVDIHEFNDAIATRLSTQILVVHGYKGREIPRQLERLNELQMLLLAASKICFVPVAVSKLLNLSLLDLSGNRIEEIPDCWDTLKNLKVLDLSKNKIDKVPDSLYSLTQLQSLDLSENRLSELSPSISRLKGLQVFSCSFNIITCLPDKLTCLTNLLVLRLMNNRLCYLPRFFSNLSSLLILQLDCNSFDHFPHQIFQCPSLIEFSITNNSVVGPVPQEFGNLRNMRNLNFAHNSCTGLPQTIGGLKHLEYLDFSGNKLRELEFSVAGLQKLEELSFSSCGLMTVPEDIGLLKNLVILNLSTNKLDAFPPTISGFPKLTALLLSNNFFSSLPDWICLLDNLVVLELQGNKLTELPTGISRLSGTIRQIDLSHNLFESFPVSLCQPKSRLTYLCFDFNPLKEIPEEICHLKDLTHFTLAGCNNLTCLPPGLGSCTSLRMLRLNHCALESLPPSFAKLDSLKYLDLSHTNFSTFPLVICYLTRLKVLLYDQNEGRPLVIRDDPPGWFARSRVLYPEVNSFTSVNFQAARSQDNFSMYPTLEEALKIEVEEDSGVPALVGRLSQLTHLSLQANGLFVLPDVFHTMNLRRLNLSHNRIYFLPSRFHKSKSLTHLYLHNNRIKELTEKFQHLKKLRVLTLVDNPLTCPPSEICSERKVSPVFYYLRRQKLFEEALLRTMCQTVLDMVPKEAAPALLNKLGFPTPVLEILEQEYPGGYNFGRRIKIALEAWSGLTFDESPGTNRSIVTSIAPEPSRALDSNIQGQYEESERHSSSGKGSVITGGNGVPEPVNLGGAAISNDSRLSQVDMKSVHTRESQSLHSFAYGNSPANVTFLLKEAVAGLEVSPKRLMHLVNLLGLTELQEALAKIASNAELPRF</sequence>
<dbReference type="InterPro" id="IPR032675">
    <property type="entry name" value="LRR_dom_sf"/>
</dbReference>
<proteinExistence type="predicted"/>
<evidence type="ECO:0000256" key="3">
    <source>
        <dbReference type="SAM" id="MobiDB-lite"/>
    </source>
</evidence>
<organism evidence="4 5">
    <name type="scientific">Fasciola hepatica</name>
    <name type="common">Liver fluke</name>
    <dbReference type="NCBI Taxonomy" id="6192"/>
    <lineage>
        <taxon>Eukaryota</taxon>
        <taxon>Metazoa</taxon>
        <taxon>Spiralia</taxon>
        <taxon>Lophotrochozoa</taxon>
        <taxon>Platyhelminthes</taxon>
        <taxon>Trematoda</taxon>
        <taxon>Digenea</taxon>
        <taxon>Plagiorchiida</taxon>
        <taxon>Echinostomata</taxon>
        <taxon>Echinostomatoidea</taxon>
        <taxon>Fasciolidae</taxon>
        <taxon>Fasciola</taxon>
    </lineage>
</organism>
<dbReference type="GO" id="GO:0005737">
    <property type="term" value="C:cytoplasm"/>
    <property type="evidence" value="ECO:0007669"/>
    <property type="project" value="TreeGrafter"/>
</dbReference>
<protein>
    <submittedName>
        <fullName evidence="4">Leucine-rich repeat and death domain-containing protein</fullName>
    </submittedName>
</protein>
<dbReference type="PROSITE" id="PS51450">
    <property type="entry name" value="LRR"/>
    <property type="match status" value="7"/>
</dbReference>
<dbReference type="PANTHER" id="PTHR48051">
    <property type="match status" value="1"/>
</dbReference>
<accession>A0A4E0RIU9</accession>
<dbReference type="Proteomes" id="UP000230066">
    <property type="component" value="Unassembled WGS sequence"/>
</dbReference>
<dbReference type="SMART" id="SM00365">
    <property type="entry name" value="LRR_SD22"/>
    <property type="match status" value="9"/>
</dbReference>
<dbReference type="SMART" id="SM00364">
    <property type="entry name" value="LRR_BAC"/>
    <property type="match status" value="11"/>
</dbReference>